<dbReference type="EMBL" id="QJKJ01001080">
    <property type="protein sequence ID" value="RDY09288.1"/>
    <property type="molecule type" value="Genomic_DNA"/>
</dbReference>
<protein>
    <submittedName>
        <fullName evidence="1">Uncharacterized protein</fullName>
    </submittedName>
</protein>
<dbReference type="Proteomes" id="UP000257109">
    <property type="component" value="Unassembled WGS sequence"/>
</dbReference>
<evidence type="ECO:0000313" key="2">
    <source>
        <dbReference type="Proteomes" id="UP000257109"/>
    </source>
</evidence>
<name>A0A371I2P1_MUCPR</name>
<keyword evidence="2" id="KW-1185">Reference proteome</keyword>
<comment type="caution">
    <text evidence="1">The sequence shown here is derived from an EMBL/GenBank/DDBJ whole genome shotgun (WGS) entry which is preliminary data.</text>
</comment>
<evidence type="ECO:0000313" key="1">
    <source>
        <dbReference type="EMBL" id="RDY09288.1"/>
    </source>
</evidence>
<feature type="non-terminal residue" evidence="1">
    <location>
        <position position="1"/>
    </location>
</feature>
<reference evidence="1" key="1">
    <citation type="submission" date="2018-05" db="EMBL/GenBank/DDBJ databases">
        <title>Draft genome of Mucuna pruriens seed.</title>
        <authorList>
            <person name="Nnadi N.E."/>
            <person name="Vos R."/>
            <person name="Hasami M.H."/>
            <person name="Devisetty U.K."/>
            <person name="Aguiy J.C."/>
        </authorList>
    </citation>
    <scope>NUCLEOTIDE SEQUENCE [LARGE SCALE GENOMIC DNA]</scope>
    <source>
        <strain evidence="1">JCA_2017</strain>
    </source>
</reference>
<dbReference type="AlphaFoldDB" id="A0A371I2P1"/>
<accession>A0A371I2P1</accession>
<gene>
    <name evidence="1" type="ORF">CR513_06362</name>
</gene>
<sequence>MNLLTDLLKASLKFMVRLLGNFYPSCEVEHHRSSFIISYKFRLIVTITRCEECLFKLEFGGRSLHGCTPRF</sequence>
<proteinExistence type="predicted"/>
<organism evidence="1 2">
    <name type="scientific">Mucuna pruriens</name>
    <name type="common">Velvet bean</name>
    <name type="synonym">Dolichos pruriens</name>
    <dbReference type="NCBI Taxonomy" id="157652"/>
    <lineage>
        <taxon>Eukaryota</taxon>
        <taxon>Viridiplantae</taxon>
        <taxon>Streptophyta</taxon>
        <taxon>Embryophyta</taxon>
        <taxon>Tracheophyta</taxon>
        <taxon>Spermatophyta</taxon>
        <taxon>Magnoliopsida</taxon>
        <taxon>eudicotyledons</taxon>
        <taxon>Gunneridae</taxon>
        <taxon>Pentapetalae</taxon>
        <taxon>rosids</taxon>
        <taxon>fabids</taxon>
        <taxon>Fabales</taxon>
        <taxon>Fabaceae</taxon>
        <taxon>Papilionoideae</taxon>
        <taxon>50 kb inversion clade</taxon>
        <taxon>NPAAA clade</taxon>
        <taxon>indigoferoid/millettioid clade</taxon>
        <taxon>Phaseoleae</taxon>
        <taxon>Mucuna</taxon>
    </lineage>
</organism>